<name>A0A8J5W5Z4_ZIZPA</name>
<gene>
    <name evidence="2" type="ORF">GUJ93_ZPchr0014g47074</name>
</gene>
<proteinExistence type="predicted"/>
<comment type="caution">
    <text evidence="2">The sequence shown here is derived from an EMBL/GenBank/DDBJ whole genome shotgun (WGS) entry which is preliminary data.</text>
</comment>
<dbReference type="Proteomes" id="UP000729402">
    <property type="component" value="Unassembled WGS sequence"/>
</dbReference>
<evidence type="ECO:0000313" key="3">
    <source>
        <dbReference type="Proteomes" id="UP000729402"/>
    </source>
</evidence>
<protein>
    <submittedName>
        <fullName evidence="2">Uncharacterized protein</fullName>
    </submittedName>
</protein>
<feature type="compositionally biased region" description="Low complexity" evidence="1">
    <location>
        <begin position="97"/>
        <end position="112"/>
    </location>
</feature>
<dbReference type="AlphaFoldDB" id="A0A8J5W5Z4"/>
<accession>A0A8J5W5Z4</accession>
<feature type="compositionally biased region" description="Low complexity" evidence="1">
    <location>
        <begin position="119"/>
        <end position="128"/>
    </location>
</feature>
<reference evidence="2" key="1">
    <citation type="journal article" date="2021" name="bioRxiv">
        <title>Whole Genome Assembly and Annotation of Northern Wild Rice, Zizania palustris L., Supports a Whole Genome Duplication in the Zizania Genus.</title>
        <authorList>
            <person name="Haas M."/>
            <person name="Kono T."/>
            <person name="Macchietto M."/>
            <person name="Millas R."/>
            <person name="McGilp L."/>
            <person name="Shao M."/>
            <person name="Duquette J."/>
            <person name="Hirsch C.N."/>
            <person name="Kimball J."/>
        </authorList>
    </citation>
    <scope>NUCLEOTIDE SEQUENCE</scope>
    <source>
        <tissue evidence="2">Fresh leaf tissue</tissue>
    </source>
</reference>
<keyword evidence="3" id="KW-1185">Reference proteome</keyword>
<feature type="region of interest" description="Disordered" evidence="1">
    <location>
        <begin position="63"/>
        <end position="135"/>
    </location>
</feature>
<sequence>MNARERAAEFTKKSNKSVVLAVKHLCTWRRPDPEMTKHAAADNLAAALARVGVVLHCTPTRAPARRGRWRPRAGGAEGEPREDGRAEEDEPRGTIQRRAFAGGTRAPTTPAARAPPRPTATRPAAVAASWDEHEHGDALADDVSAAAAWKSVPWWWRLGFRDHPPRRRRQAPWISRG</sequence>
<reference evidence="2" key="2">
    <citation type="submission" date="2021-02" db="EMBL/GenBank/DDBJ databases">
        <authorList>
            <person name="Kimball J.A."/>
            <person name="Haas M.W."/>
            <person name="Macchietto M."/>
            <person name="Kono T."/>
            <person name="Duquette J."/>
            <person name="Shao M."/>
        </authorList>
    </citation>
    <scope>NUCLEOTIDE SEQUENCE</scope>
    <source>
        <tissue evidence="2">Fresh leaf tissue</tissue>
    </source>
</reference>
<dbReference type="EMBL" id="JAAALK010000086">
    <property type="protein sequence ID" value="KAG8083013.1"/>
    <property type="molecule type" value="Genomic_DNA"/>
</dbReference>
<organism evidence="2 3">
    <name type="scientific">Zizania palustris</name>
    <name type="common">Northern wild rice</name>
    <dbReference type="NCBI Taxonomy" id="103762"/>
    <lineage>
        <taxon>Eukaryota</taxon>
        <taxon>Viridiplantae</taxon>
        <taxon>Streptophyta</taxon>
        <taxon>Embryophyta</taxon>
        <taxon>Tracheophyta</taxon>
        <taxon>Spermatophyta</taxon>
        <taxon>Magnoliopsida</taxon>
        <taxon>Liliopsida</taxon>
        <taxon>Poales</taxon>
        <taxon>Poaceae</taxon>
        <taxon>BOP clade</taxon>
        <taxon>Oryzoideae</taxon>
        <taxon>Oryzeae</taxon>
        <taxon>Zizaniinae</taxon>
        <taxon>Zizania</taxon>
    </lineage>
</organism>
<evidence type="ECO:0000313" key="2">
    <source>
        <dbReference type="EMBL" id="KAG8083013.1"/>
    </source>
</evidence>
<evidence type="ECO:0000256" key="1">
    <source>
        <dbReference type="SAM" id="MobiDB-lite"/>
    </source>
</evidence>